<evidence type="ECO:0000313" key="8">
    <source>
        <dbReference type="EMBL" id="PWW46018.1"/>
    </source>
</evidence>
<evidence type="ECO:0000256" key="3">
    <source>
        <dbReference type="ARBA" id="ARBA00023004"/>
    </source>
</evidence>
<reference evidence="8 9" key="1">
    <citation type="submission" date="2018-05" db="EMBL/GenBank/DDBJ databases">
        <title>Genomic Encyclopedia of Type Strains, Phase IV (KMG-IV): sequencing the most valuable type-strain genomes for metagenomic binning, comparative biology and taxonomic classification.</title>
        <authorList>
            <person name="Goeker M."/>
        </authorList>
    </citation>
    <scope>NUCLEOTIDE SEQUENCE [LARGE SCALE GENOMIC DNA]</scope>
    <source>
        <strain evidence="8 9">DSM 26006</strain>
    </source>
</reference>
<dbReference type="Gene3D" id="1.10.760.10">
    <property type="entry name" value="Cytochrome c-like domain"/>
    <property type="match status" value="1"/>
</dbReference>
<dbReference type="EMBL" id="QGUB01000005">
    <property type="protein sequence ID" value="PWW46018.1"/>
    <property type="molecule type" value="Genomic_DNA"/>
</dbReference>
<dbReference type="GO" id="GO:0046872">
    <property type="term" value="F:metal ion binding"/>
    <property type="evidence" value="ECO:0007669"/>
    <property type="project" value="UniProtKB-KW"/>
</dbReference>
<dbReference type="PROSITE" id="PS51007">
    <property type="entry name" value="CYTC"/>
    <property type="match status" value="1"/>
</dbReference>
<gene>
    <name evidence="8" type="ORF">DFR36_105222</name>
</gene>
<keyword evidence="9" id="KW-1185">Reference proteome</keyword>
<keyword evidence="1 4" id="KW-0349">Heme</keyword>
<dbReference type="InterPro" id="IPR003468">
    <property type="entry name" value="Cyt_c_oxidase_monohaem-su/FixO"/>
</dbReference>
<comment type="caution">
    <text evidence="8">The sequence shown here is derived from an EMBL/GenBank/DDBJ whole genome shotgun (WGS) entry which is preliminary data.</text>
</comment>
<evidence type="ECO:0000256" key="5">
    <source>
        <dbReference type="SAM" id="MobiDB-lite"/>
    </source>
</evidence>
<evidence type="ECO:0000256" key="4">
    <source>
        <dbReference type="PROSITE-ProRule" id="PRU00433"/>
    </source>
</evidence>
<feature type="compositionally biased region" description="Low complexity" evidence="5">
    <location>
        <begin position="197"/>
        <end position="210"/>
    </location>
</feature>
<keyword evidence="6" id="KW-0812">Transmembrane</keyword>
<dbReference type="AlphaFoldDB" id="A0A317RAY5"/>
<evidence type="ECO:0000259" key="7">
    <source>
        <dbReference type="PROSITE" id="PS51007"/>
    </source>
</evidence>
<dbReference type="GO" id="GO:0009055">
    <property type="term" value="F:electron transfer activity"/>
    <property type="evidence" value="ECO:0007669"/>
    <property type="project" value="InterPro"/>
</dbReference>
<dbReference type="InterPro" id="IPR009056">
    <property type="entry name" value="Cyt_c-like_dom"/>
</dbReference>
<feature type="domain" description="Cytochrome c" evidence="7">
    <location>
        <begin position="44"/>
        <end position="184"/>
    </location>
</feature>
<sequence length="224" mass="24110">MENEVKLTAGAMVTLGLATAALVVLPYIQVRDVKTPEGLKPYTSAELRGRASYIANGCVYCHTQQPRDKSFGPDAERGWGRATVPADYVYDKPHLLGSMRTGPDLMNIGVRQPSKDWHLGHLYQPRAYVPGSIMPSYPYLFDLKDQAEEGDEVLKLPPGYTPANKVVVATPEALDLVKYLQSLNRSYPVLPTEPRETAGAPAEAAAEAAPPATPAPAGEPAPAS</sequence>
<keyword evidence="6" id="KW-0472">Membrane</keyword>
<name>A0A317RAY5_9BURK</name>
<dbReference type="Pfam" id="PF02433">
    <property type="entry name" value="FixO"/>
    <property type="match status" value="1"/>
</dbReference>
<accession>A0A317RAY5</accession>
<proteinExistence type="predicted"/>
<dbReference type="Proteomes" id="UP000246483">
    <property type="component" value="Unassembled WGS sequence"/>
</dbReference>
<dbReference type="OrthoDB" id="9805440at2"/>
<feature type="compositionally biased region" description="Pro residues" evidence="5">
    <location>
        <begin position="211"/>
        <end position="224"/>
    </location>
</feature>
<keyword evidence="2 4" id="KW-0479">Metal-binding</keyword>
<organism evidence="8 9">
    <name type="scientific">Melaminivora alkalimesophila</name>
    <dbReference type="NCBI Taxonomy" id="1165852"/>
    <lineage>
        <taxon>Bacteria</taxon>
        <taxon>Pseudomonadati</taxon>
        <taxon>Pseudomonadota</taxon>
        <taxon>Betaproteobacteria</taxon>
        <taxon>Burkholderiales</taxon>
        <taxon>Comamonadaceae</taxon>
        <taxon>Melaminivora</taxon>
    </lineage>
</organism>
<dbReference type="SUPFAM" id="SSF46626">
    <property type="entry name" value="Cytochrome c"/>
    <property type="match status" value="1"/>
</dbReference>
<keyword evidence="3 4" id="KW-0408">Iron</keyword>
<feature type="region of interest" description="Disordered" evidence="5">
    <location>
        <begin position="189"/>
        <end position="224"/>
    </location>
</feature>
<feature type="transmembrane region" description="Helical" evidence="6">
    <location>
        <begin position="7"/>
        <end position="28"/>
    </location>
</feature>
<evidence type="ECO:0000256" key="1">
    <source>
        <dbReference type="ARBA" id="ARBA00022617"/>
    </source>
</evidence>
<protein>
    <submittedName>
        <fullName evidence="8">Cytochrome c oxidase cbb3-type subunit 2</fullName>
    </submittedName>
</protein>
<dbReference type="RefSeq" id="WP_019373069.1">
    <property type="nucleotide sequence ID" value="NZ_ALEE01000166.1"/>
</dbReference>
<dbReference type="InterPro" id="IPR036909">
    <property type="entry name" value="Cyt_c-like_dom_sf"/>
</dbReference>
<evidence type="ECO:0000256" key="6">
    <source>
        <dbReference type="SAM" id="Phobius"/>
    </source>
</evidence>
<dbReference type="GO" id="GO:0020037">
    <property type="term" value="F:heme binding"/>
    <property type="evidence" value="ECO:0007669"/>
    <property type="project" value="InterPro"/>
</dbReference>
<evidence type="ECO:0000313" key="9">
    <source>
        <dbReference type="Proteomes" id="UP000246483"/>
    </source>
</evidence>
<evidence type="ECO:0000256" key="2">
    <source>
        <dbReference type="ARBA" id="ARBA00022723"/>
    </source>
</evidence>
<keyword evidence="6" id="KW-1133">Transmembrane helix</keyword>